<sequence>MYGNSVVQLADPVNGGYCSGTLIRGPDERNFILTARHCYQLNDAGAAQPLSSHVALFNYRVPCNTTSESNLTQEFPDFLQGLSFLFSDELSDILVLELLQDIPPEWSVTYAGWDASYLEDNFTFVDISHPMADVESLALGVTTGKLSHNEIGLDGSLETVGYGCEGIECGFFTTVVTSGSLTEGSSGSGLISLDLDRVVGVLSNGDDTLCEGAENDFGALSRAWIDGLYKLWPGSRPGDPMQTDYEPYAAPLPTIAIGNIVPELSPAVGPASISITLQQAPTGPLEVKLRPDKKAFRVSLSPETLTFDETNWNVSQFVTIDADGTVPLDKSAEEFRIHVSWPAAWDNGTAVERTKTVRGIARPPVQGTSFLNPITITNDEPYLLQTNFEHDGPFIPGVTFLYNRTSDDVLLVVMCPQSGTIATNSTLSLQPYTTSLLPSGPILNSPVSLDQTTFPGCQGALVAIIIDSEAYLRAFLLLIANVDTSVESPSNYTMKRLAPSPPRVLAFEPRESGKYAVWHCHDKLTTSFDVWEVSTLDVIASSKKKGSGCAEIKDLFLEAGNRYIVSLDSGRPSDHASRHQGELDFGIALLRD</sequence>
<proteinExistence type="predicted"/>
<evidence type="ECO:0008006" key="3">
    <source>
        <dbReference type="Google" id="ProtNLM"/>
    </source>
</evidence>
<dbReference type="Gene3D" id="2.40.10.10">
    <property type="entry name" value="Trypsin-like serine proteases"/>
    <property type="match status" value="2"/>
</dbReference>
<name>A0AAD9IGL7_PROWI</name>
<protein>
    <recommendedName>
        <fullName evidence="3">Peptidase S1 domain-containing protein</fullName>
    </recommendedName>
</protein>
<dbReference type="InterPro" id="IPR043504">
    <property type="entry name" value="Peptidase_S1_PA_chymotrypsin"/>
</dbReference>
<dbReference type="AlphaFoldDB" id="A0AAD9IGL7"/>
<gene>
    <name evidence="1" type="ORF">QBZ16_005066</name>
</gene>
<reference evidence="1" key="1">
    <citation type="submission" date="2021-01" db="EMBL/GenBank/DDBJ databases">
        <authorList>
            <person name="Eckstrom K.M.E."/>
        </authorList>
    </citation>
    <scope>NUCLEOTIDE SEQUENCE</scope>
    <source>
        <strain evidence="1">UVCC 0001</strain>
    </source>
</reference>
<evidence type="ECO:0000313" key="2">
    <source>
        <dbReference type="Proteomes" id="UP001255856"/>
    </source>
</evidence>
<dbReference type="InterPro" id="IPR009003">
    <property type="entry name" value="Peptidase_S1_PA"/>
</dbReference>
<dbReference type="SUPFAM" id="SSF50494">
    <property type="entry name" value="Trypsin-like serine proteases"/>
    <property type="match status" value="1"/>
</dbReference>
<dbReference type="EMBL" id="JASFZW010000008">
    <property type="protein sequence ID" value="KAK2076840.1"/>
    <property type="molecule type" value="Genomic_DNA"/>
</dbReference>
<accession>A0AAD9IGL7</accession>
<organism evidence="1 2">
    <name type="scientific">Prototheca wickerhamii</name>
    <dbReference type="NCBI Taxonomy" id="3111"/>
    <lineage>
        <taxon>Eukaryota</taxon>
        <taxon>Viridiplantae</taxon>
        <taxon>Chlorophyta</taxon>
        <taxon>core chlorophytes</taxon>
        <taxon>Trebouxiophyceae</taxon>
        <taxon>Chlorellales</taxon>
        <taxon>Chlorellaceae</taxon>
        <taxon>Prototheca</taxon>
    </lineage>
</organism>
<dbReference type="Proteomes" id="UP001255856">
    <property type="component" value="Unassembled WGS sequence"/>
</dbReference>
<comment type="caution">
    <text evidence="1">The sequence shown here is derived from an EMBL/GenBank/DDBJ whole genome shotgun (WGS) entry which is preliminary data.</text>
</comment>
<keyword evidence="2" id="KW-1185">Reference proteome</keyword>
<evidence type="ECO:0000313" key="1">
    <source>
        <dbReference type="EMBL" id="KAK2076840.1"/>
    </source>
</evidence>